<evidence type="ECO:0000256" key="15">
    <source>
        <dbReference type="SAM" id="Phobius"/>
    </source>
</evidence>
<dbReference type="InterPro" id="IPR002867">
    <property type="entry name" value="IBR_dom"/>
</dbReference>
<comment type="subcellular location">
    <subcellularLocation>
        <location evidence="2">Membrane</location>
        <topology evidence="2">Single-pass membrane protein</topology>
    </subcellularLocation>
</comment>
<evidence type="ECO:0000256" key="7">
    <source>
        <dbReference type="ARBA" id="ARBA00022723"/>
    </source>
</evidence>
<feature type="domain" description="RING-type" evidence="16">
    <location>
        <begin position="145"/>
        <end position="194"/>
    </location>
</feature>
<dbReference type="GO" id="GO:0016567">
    <property type="term" value="P:protein ubiquitination"/>
    <property type="evidence" value="ECO:0007669"/>
    <property type="project" value="InterPro"/>
</dbReference>
<dbReference type="PROSITE" id="PS51873">
    <property type="entry name" value="TRIAD"/>
    <property type="match status" value="1"/>
</dbReference>
<keyword evidence="6 15" id="KW-0812">Transmembrane</keyword>
<dbReference type="CDD" id="cd20336">
    <property type="entry name" value="Rcat_RBR"/>
    <property type="match status" value="1"/>
</dbReference>
<dbReference type="SUPFAM" id="SSF57850">
    <property type="entry name" value="RING/U-box"/>
    <property type="match status" value="3"/>
</dbReference>
<keyword evidence="5" id="KW-0808">Transferase</keyword>
<dbReference type="EMBL" id="CCKQ01006098">
    <property type="protein sequence ID" value="CDW77391.1"/>
    <property type="molecule type" value="Genomic_DNA"/>
</dbReference>
<evidence type="ECO:0000256" key="10">
    <source>
        <dbReference type="ARBA" id="ARBA00022786"/>
    </source>
</evidence>
<keyword evidence="11" id="KW-0862">Zinc</keyword>
<evidence type="ECO:0000259" key="17">
    <source>
        <dbReference type="PROSITE" id="PS51873"/>
    </source>
</evidence>
<dbReference type="Pfam" id="PF22191">
    <property type="entry name" value="IBR_1"/>
    <property type="match status" value="1"/>
</dbReference>
<keyword evidence="10" id="KW-0833">Ubl conjugation pathway</keyword>
<accession>A0A078A6B0</accession>
<dbReference type="CDD" id="cd20335">
    <property type="entry name" value="BRcat_RBR"/>
    <property type="match status" value="1"/>
</dbReference>
<dbReference type="GO" id="GO:0061630">
    <property type="term" value="F:ubiquitin protein ligase activity"/>
    <property type="evidence" value="ECO:0007669"/>
    <property type="project" value="UniProtKB-EC"/>
</dbReference>
<protein>
    <recommendedName>
        <fullName evidence="4">RBR-type E3 ubiquitin transferase</fullName>
        <ecNumber evidence="4">2.3.2.31</ecNumber>
    </recommendedName>
</protein>
<organism evidence="18 19">
    <name type="scientific">Stylonychia lemnae</name>
    <name type="common">Ciliate</name>
    <dbReference type="NCBI Taxonomy" id="5949"/>
    <lineage>
        <taxon>Eukaryota</taxon>
        <taxon>Sar</taxon>
        <taxon>Alveolata</taxon>
        <taxon>Ciliophora</taxon>
        <taxon>Intramacronucleata</taxon>
        <taxon>Spirotrichea</taxon>
        <taxon>Stichotrichia</taxon>
        <taxon>Sporadotrichida</taxon>
        <taxon>Oxytrichidae</taxon>
        <taxon>Stylonychinae</taxon>
        <taxon>Stylonychia</taxon>
    </lineage>
</organism>
<dbReference type="GO" id="GO:0008270">
    <property type="term" value="F:zinc ion binding"/>
    <property type="evidence" value="ECO:0007669"/>
    <property type="project" value="UniProtKB-KW"/>
</dbReference>
<evidence type="ECO:0000256" key="8">
    <source>
        <dbReference type="ARBA" id="ARBA00022737"/>
    </source>
</evidence>
<proteinExistence type="predicted"/>
<evidence type="ECO:0000256" key="1">
    <source>
        <dbReference type="ARBA" id="ARBA00001798"/>
    </source>
</evidence>
<dbReference type="SMART" id="SM00184">
    <property type="entry name" value="RING"/>
    <property type="match status" value="2"/>
</dbReference>
<gene>
    <name evidence="18" type="primary">Contig15960.g17008</name>
    <name evidence="18" type="ORF">STYLEM_6351</name>
</gene>
<dbReference type="GO" id="GO:0005737">
    <property type="term" value="C:cytoplasm"/>
    <property type="evidence" value="ECO:0007669"/>
    <property type="project" value="UniProtKB-ARBA"/>
</dbReference>
<feature type="transmembrane region" description="Helical" evidence="15">
    <location>
        <begin position="430"/>
        <end position="449"/>
    </location>
</feature>
<dbReference type="Pfam" id="PF01485">
    <property type="entry name" value="IBR"/>
    <property type="match status" value="1"/>
</dbReference>
<feature type="transmembrane region" description="Helical" evidence="15">
    <location>
        <begin position="362"/>
        <end position="393"/>
    </location>
</feature>
<dbReference type="InterPro" id="IPR044066">
    <property type="entry name" value="TRIAD_supradom"/>
</dbReference>
<keyword evidence="9 14" id="KW-0863">Zinc-finger</keyword>
<name>A0A078A6B0_STYLE</name>
<dbReference type="InParanoid" id="A0A078A6B0"/>
<reference evidence="18 19" key="1">
    <citation type="submission" date="2014-06" db="EMBL/GenBank/DDBJ databases">
        <authorList>
            <person name="Swart Estienne"/>
        </authorList>
    </citation>
    <scope>NUCLEOTIDE SEQUENCE [LARGE SCALE GENOMIC DNA]</scope>
    <source>
        <strain evidence="18 19">130c</strain>
    </source>
</reference>
<keyword evidence="7" id="KW-0479">Metal-binding</keyword>
<evidence type="ECO:0000313" key="19">
    <source>
        <dbReference type="Proteomes" id="UP000039865"/>
    </source>
</evidence>
<dbReference type="SMART" id="SM00647">
    <property type="entry name" value="IBR"/>
    <property type="match status" value="2"/>
</dbReference>
<evidence type="ECO:0000256" key="11">
    <source>
        <dbReference type="ARBA" id="ARBA00022833"/>
    </source>
</evidence>
<dbReference type="Gene3D" id="3.30.40.10">
    <property type="entry name" value="Zinc/RING finger domain, C3HC4 (zinc finger)"/>
    <property type="match status" value="1"/>
</dbReference>
<dbReference type="InterPro" id="IPR001841">
    <property type="entry name" value="Znf_RING"/>
</dbReference>
<feature type="transmembrane region" description="Helical" evidence="15">
    <location>
        <begin position="400"/>
        <end position="424"/>
    </location>
</feature>
<evidence type="ECO:0000256" key="5">
    <source>
        <dbReference type="ARBA" id="ARBA00022679"/>
    </source>
</evidence>
<dbReference type="Proteomes" id="UP000039865">
    <property type="component" value="Unassembled WGS sequence"/>
</dbReference>
<keyword evidence="12 15" id="KW-1133">Transmembrane helix</keyword>
<keyword evidence="13 15" id="KW-0472">Membrane</keyword>
<dbReference type="PROSITE" id="PS00518">
    <property type="entry name" value="ZF_RING_1"/>
    <property type="match status" value="1"/>
</dbReference>
<dbReference type="FunFam" id="3.30.40.10:FF:000051">
    <property type="entry name" value="RBR-type E3 ubiquitin transferase"/>
    <property type="match status" value="1"/>
</dbReference>
<evidence type="ECO:0000256" key="12">
    <source>
        <dbReference type="ARBA" id="ARBA00022989"/>
    </source>
</evidence>
<sequence>MPQQDQELQANNWEVIDNNQDSQVDLEKNGIDSDMKYLRVTEQEQENIGIHYIETKIKKAQKNIRNEGNADDETNQSRCIDNNELPMKSLDLQDKIQTQQINFYTEREIMPQGNFQDNKIHPIEMTLIDQVPQNCVEVQDENIQCEICYELIQTPDIIKLHCNHQYCQICLKEMILYASNQSGEVHKLKCPSSQCSAVLERSVIRNLLDMDEFKRYLRLIENHEMTFEKDKKFCPVAECEGVIERKANQKKTICQKCQNNVCFDCQSIWHENESCEKYQEKNCVNWADCKGAQRCPKCKTLIEKNEGCNHMTCYKCQHDFCWVCGLPFNHIIHSKKMVFFFYKCSMIEVKGKLCILKKTFCFLAFTFIFIPLMMLLLPFFICFVFGVAVPFYLFKTANSAFSCCLLVICFLPLFAISIALSVAIGSLGSALIFTFGFIPAEILNIYLYCRMVHWWQRGRLQK</sequence>
<dbReference type="Gene3D" id="1.20.120.1750">
    <property type="match status" value="1"/>
</dbReference>
<keyword evidence="19" id="KW-1185">Reference proteome</keyword>
<evidence type="ECO:0000256" key="3">
    <source>
        <dbReference type="ARBA" id="ARBA00004906"/>
    </source>
</evidence>
<evidence type="ECO:0000256" key="13">
    <source>
        <dbReference type="ARBA" id="ARBA00023136"/>
    </source>
</evidence>
<dbReference type="PANTHER" id="PTHR11685">
    <property type="entry name" value="RBR FAMILY RING FINGER AND IBR DOMAIN-CONTAINING"/>
    <property type="match status" value="1"/>
</dbReference>
<evidence type="ECO:0000313" key="18">
    <source>
        <dbReference type="EMBL" id="CDW77391.1"/>
    </source>
</evidence>
<dbReference type="InterPro" id="IPR031127">
    <property type="entry name" value="E3_UB_ligase_RBR"/>
</dbReference>
<dbReference type="InterPro" id="IPR013083">
    <property type="entry name" value="Znf_RING/FYVE/PHD"/>
</dbReference>
<keyword evidence="8" id="KW-0677">Repeat</keyword>
<evidence type="ECO:0000256" key="9">
    <source>
        <dbReference type="ARBA" id="ARBA00022771"/>
    </source>
</evidence>
<feature type="domain" description="RING-type" evidence="17">
    <location>
        <begin position="141"/>
        <end position="348"/>
    </location>
</feature>
<dbReference type="PROSITE" id="PS50089">
    <property type="entry name" value="ZF_RING_2"/>
    <property type="match status" value="1"/>
</dbReference>
<dbReference type="OrthoDB" id="1431934at2759"/>
<comment type="pathway">
    <text evidence="3">Protein modification; protein ubiquitination.</text>
</comment>
<evidence type="ECO:0000256" key="4">
    <source>
        <dbReference type="ARBA" id="ARBA00012251"/>
    </source>
</evidence>
<dbReference type="GO" id="GO:0031090">
    <property type="term" value="C:organelle membrane"/>
    <property type="evidence" value="ECO:0007669"/>
    <property type="project" value="UniProtKB-ARBA"/>
</dbReference>
<evidence type="ECO:0000256" key="14">
    <source>
        <dbReference type="PROSITE-ProRule" id="PRU00175"/>
    </source>
</evidence>
<dbReference type="EC" id="2.3.2.31" evidence="4"/>
<dbReference type="InterPro" id="IPR017907">
    <property type="entry name" value="Znf_RING_CS"/>
</dbReference>
<comment type="catalytic activity">
    <reaction evidence="1">
        <text>[E2 ubiquitin-conjugating enzyme]-S-ubiquitinyl-L-cysteine + [acceptor protein]-L-lysine = [E2 ubiquitin-conjugating enzyme]-L-cysteine + [acceptor protein]-N(6)-ubiquitinyl-L-lysine.</text>
        <dbReference type="EC" id="2.3.2.31"/>
    </reaction>
</comment>
<evidence type="ECO:0000256" key="6">
    <source>
        <dbReference type="ARBA" id="ARBA00022692"/>
    </source>
</evidence>
<dbReference type="AlphaFoldDB" id="A0A078A6B0"/>
<evidence type="ECO:0000256" key="2">
    <source>
        <dbReference type="ARBA" id="ARBA00004167"/>
    </source>
</evidence>
<evidence type="ECO:0000259" key="16">
    <source>
        <dbReference type="PROSITE" id="PS50089"/>
    </source>
</evidence>